<evidence type="ECO:0000256" key="5">
    <source>
        <dbReference type="ARBA" id="ARBA00023136"/>
    </source>
</evidence>
<gene>
    <name evidence="9" type="primary">wht-7_10</name>
    <name evidence="9" type="ORF">SK128_015212</name>
</gene>
<sequence length="479" mass="53479">MVELNLVKCGNTLIGYPGRLKGISGGETKRLAFACEVLTDPPLLFCDEPTTGLDSFMAQNVIEVMRNLSSKGKTIISTIHQPSSEVFAMFDRVLLMAEGRTAFLGSTESALQFFEGMGRICPENYNPADFFVGNLAIQPEKEEECKKFVESVCDAFDGGSIGQEVLESAKDNAKSSMNGSILREDQIKVQKSPYKVSWWSQFKAVLYRAVIENIREVMVLKVKLFQTVLIGLLIGLIYLDQEYDQDGIQNMNGAMFILITQTSFSNVFGVVNTFCNELPIFLREHFNGMYRVDVYYLAKNAAELPLSLCIPVIFISIMYFMVGLNPLAERFFIAMGVLVVLANTVVSFGFMLSCVAKDINVGLGITAPLLVPLMLFGGFFLNANTVPDYFIWIKYISWFNYGNEAFNINQWTGVSDIACNNGTLFCMTTGEEVIERFGYEDGSIGYDIGLLFVLLVAFRLLGFLALLAKTRRKTVKNYE</sequence>
<keyword evidence="4 6" id="KW-1133">Transmembrane helix</keyword>
<evidence type="ECO:0000256" key="1">
    <source>
        <dbReference type="ARBA" id="ARBA00004141"/>
    </source>
</evidence>
<evidence type="ECO:0000256" key="3">
    <source>
        <dbReference type="ARBA" id="ARBA00022692"/>
    </source>
</evidence>
<dbReference type="GO" id="GO:0030659">
    <property type="term" value="C:cytoplasmic vesicle membrane"/>
    <property type="evidence" value="ECO:0007669"/>
    <property type="project" value="TreeGrafter"/>
</dbReference>
<evidence type="ECO:0000256" key="4">
    <source>
        <dbReference type="ARBA" id="ARBA00022989"/>
    </source>
</evidence>
<dbReference type="InterPro" id="IPR050352">
    <property type="entry name" value="ABCG_transporters"/>
</dbReference>
<dbReference type="EMBL" id="JAXCGZ010019408">
    <property type="protein sequence ID" value="KAK7066131.1"/>
    <property type="molecule type" value="Genomic_DNA"/>
</dbReference>
<evidence type="ECO:0000256" key="6">
    <source>
        <dbReference type="SAM" id="Phobius"/>
    </source>
</evidence>
<accession>A0AAN8WLJ1</accession>
<reference evidence="9 10" key="1">
    <citation type="submission" date="2023-11" db="EMBL/GenBank/DDBJ databases">
        <title>Halocaridina rubra genome assembly.</title>
        <authorList>
            <person name="Smith C."/>
        </authorList>
    </citation>
    <scope>NUCLEOTIDE SEQUENCE [LARGE SCALE GENOMIC DNA]</scope>
    <source>
        <strain evidence="9">EP-1</strain>
        <tissue evidence="9">Whole</tissue>
    </source>
</reference>
<feature type="transmembrane region" description="Helical" evidence="6">
    <location>
        <begin position="359"/>
        <end position="381"/>
    </location>
</feature>
<evidence type="ECO:0000313" key="10">
    <source>
        <dbReference type="Proteomes" id="UP001381693"/>
    </source>
</evidence>
<evidence type="ECO:0000313" key="9">
    <source>
        <dbReference type="EMBL" id="KAK7066131.1"/>
    </source>
</evidence>
<dbReference type="PANTHER" id="PTHR48041">
    <property type="entry name" value="ABC TRANSPORTER G FAMILY MEMBER 28"/>
    <property type="match status" value="1"/>
</dbReference>
<dbReference type="PANTHER" id="PTHR48041:SF129">
    <property type="entry name" value="PROTEIN WHITE"/>
    <property type="match status" value="1"/>
</dbReference>
<feature type="domain" description="ABC-2 type transporter transmembrane" evidence="7">
    <location>
        <begin position="201"/>
        <end position="410"/>
    </location>
</feature>
<keyword evidence="3 6" id="KW-0812">Transmembrane</keyword>
<dbReference type="Gene3D" id="3.40.50.300">
    <property type="entry name" value="P-loop containing nucleotide triphosphate hydrolases"/>
    <property type="match status" value="1"/>
</dbReference>
<feature type="transmembrane region" description="Helical" evidence="6">
    <location>
        <begin position="331"/>
        <end position="352"/>
    </location>
</feature>
<dbReference type="InterPro" id="IPR013525">
    <property type="entry name" value="ABC2_TM"/>
</dbReference>
<evidence type="ECO:0000259" key="8">
    <source>
        <dbReference type="Pfam" id="PF19055"/>
    </source>
</evidence>
<protein>
    <submittedName>
        <fullName evidence="9">ATPase activity protein</fullName>
    </submittedName>
</protein>
<comment type="subcellular location">
    <subcellularLocation>
        <location evidence="1">Membrane</location>
        <topology evidence="1">Multi-pass membrane protein</topology>
    </subcellularLocation>
</comment>
<dbReference type="GO" id="GO:0005886">
    <property type="term" value="C:plasma membrane"/>
    <property type="evidence" value="ECO:0007669"/>
    <property type="project" value="TreeGrafter"/>
</dbReference>
<dbReference type="InterPro" id="IPR043926">
    <property type="entry name" value="ABCG_dom"/>
</dbReference>
<organism evidence="9 10">
    <name type="scientific">Halocaridina rubra</name>
    <name type="common">Hawaiian red shrimp</name>
    <dbReference type="NCBI Taxonomy" id="373956"/>
    <lineage>
        <taxon>Eukaryota</taxon>
        <taxon>Metazoa</taxon>
        <taxon>Ecdysozoa</taxon>
        <taxon>Arthropoda</taxon>
        <taxon>Crustacea</taxon>
        <taxon>Multicrustacea</taxon>
        <taxon>Malacostraca</taxon>
        <taxon>Eumalacostraca</taxon>
        <taxon>Eucarida</taxon>
        <taxon>Decapoda</taxon>
        <taxon>Pleocyemata</taxon>
        <taxon>Caridea</taxon>
        <taxon>Atyoidea</taxon>
        <taxon>Atyidae</taxon>
        <taxon>Halocaridina</taxon>
    </lineage>
</organism>
<feature type="transmembrane region" description="Helical" evidence="6">
    <location>
        <begin position="251"/>
        <end position="275"/>
    </location>
</feature>
<name>A0AAN8WLJ1_HALRR</name>
<dbReference type="InterPro" id="IPR027417">
    <property type="entry name" value="P-loop_NTPase"/>
</dbReference>
<feature type="transmembrane region" description="Helical" evidence="6">
    <location>
        <begin position="222"/>
        <end position="239"/>
    </location>
</feature>
<feature type="transmembrane region" description="Helical" evidence="6">
    <location>
        <begin position="296"/>
        <end position="319"/>
    </location>
</feature>
<proteinExistence type="predicted"/>
<keyword evidence="10" id="KW-1185">Reference proteome</keyword>
<dbReference type="Pfam" id="PF19055">
    <property type="entry name" value="ABC2_membrane_7"/>
    <property type="match status" value="1"/>
</dbReference>
<dbReference type="GO" id="GO:0140359">
    <property type="term" value="F:ABC-type transporter activity"/>
    <property type="evidence" value="ECO:0007669"/>
    <property type="project" value="InterPro"/>
</dbReference>
<dbReference type="AlphaFoldDB" id="A0AAN8WLJ1"/>
<dbReference type="Proteomes" id="UP001381693">
    <property type="component" value="Unassembled WGS sequence"/>
</dbReference>
<feature type="transmembrane region" description="Helical" evidence="6">
    <location>
        <begin position="448"/>
        <end position="468"/>
    </location>
</feature>
<evidence type="ECO:0000256" key="2">
    <source>
        <dbReference type="ARBA" id="ARBA00022448"/>
    </source>
</evidence>
<dbReference type="SUPFAM" id="SSF52540">
    <property type="entry name" value="P-loop containing nucleoside triphosphate hydrolases"/>
    <property type="match status" value="1"/>
</dbReference>
<keyword evidence="2" id="KW-0813">Transport</keyword>
<feature type="domain" description="ABC transporter family G" evidence="8">
    <location>
        <begin position="80"/>
        <end position="135"/>
    </location>
</feature>
<evidence type="ECO:0000259" key="7">
    <source>
        <dbReference type="Pfam" id="PF01061"/>
    </source>
</evidence>
<comment type="caution">
    <text evidence="9">The sequence shown here is derived from an EMBL/GenBank/DDBJ whole genome shotgun (WGS) entry which is preliminary data.</text>
</comment>
<keyword evidence="5 6" id="KW-0472">Membrane</keyword>
<dbReference type="Pfam" id="PF01061">
    <property type="entry name" value="ABC2_membrane"/>
    <property type="match status" value="1"/>
</dbReference>